<dbReference type="EMBL" id="BQNB010009775">
    <property type="protein sequence ID" value="GJS68228.1"/>
    <property type="molecule type" value="Genomic_DNA"/>
</dbReference>
<feature type="compositionally biased region" description="Basic and acidic residues" evidence="1">
    <location>
        <begin position="459"/>
        <end position="473"/>
    </location>
</feature>
<feature type="region of interest" description="Disordered" evidence="1">
    <location>
        <begin position="459"/>
        <end position="556"/>
    </location>
</feature>
<dbReference type="Proteomes" id="UP001151760">
    <property type="component" value="Unassembled WGS sequence"/>
</dbReference>
<evidence type="ECO:0000313" key="2">
    <source>
        <dbReference type="EMBL" id="GJS68228.1"/>
    </source>
</evidence>
<feature type="compositionally biased region" description="Polar residues" evidence="1">
    <location>
        <begin position="530"/>
        <end position="542"/>
    </location>
</feature>
<keyword evidence="3" id="KW-1185">Reference proteome</keyword>
<reference evidence="2" key="1">
    <citation type="journal article" date="2022" name="Int. J. Mol. Sci.">
        <title>Draft Genome of Tanacetum Coccineum: Genomic Comparison of Closely Related Tanacetum-Family Plants.</title>
        <authorList>
            <person name="Yamashiro T."/>
            <person name="Shiraishi A."/>
            <person name="Nakayama K."/>
            <person name="Satake H."/>
        </authorList>
    </citation>
    <scope>NUCLEOTIDE SEQUENCE</scope>
</reference>
<name>A0ABQ4XTK2_9ASTR</name>
<sequence length="556" mass="63614">MKYCILLLAWMGWDADIEGRGLGPGLNYSNFQDSSEELNEIPSKENLDNLFGPLYEEYYATRTSEVSDNSIANTLDNEDTPSSSSIIIEDHDAPQRVSSLEQPIANEPTTPVFDNNSDEQIQKDVAELDGNTFMNPFTTPEFEEAKVDGKTQMYLTFGKMLKNFDREDLEVLWSIVKARFKKAELVNYMDNLLLYHLKTMFEHHVEDNVWKNQQGLVKVLNWKLYDSCGVHCVTVQSIPFYLLVEKIYPLTNHTLHQMFNDVKLQVDYECEMAFELLRLVKKQLKEGYGKIVGIKRLLDDLKVTAAKVYVTAAKLNYNCSKIKTAERVSTIRERIKTEERINIEFDLLKWNPTRGILQLGQQSSTLRKSLKVTIKKKKHVSTAPPPLSDDRERDDIAEATLLSLTLHKTAKIAEEQGNLVKILDKILEEDVEKIIKSEDEESYASEFTDLVFLDEEDLGTRLEPESHKEKSEIVDDDDEEEEEKKDDKKDDDNDEHDDQALVKNKVTGSSEVRNEKMQIPIPSPPRSPRTYLSSDKTISQELTAPVSPTPGTTSQD</sequence>
<evidence type="ECO:0000313" key="3">
    <source>
        <dbReference type="Proteomes" id="UP001151760"/>
    </source>
</evidence>
<proteinExistence type="predicted"/>
<protein>
    <submittedName>
        <fullName evidence="2">Uncharacterized protein</fullName>
    </submittedName>
</protein>
<evidence type="ECO:0000256" key="1">
    <source>
        <dbReference type="SAM" id="MobiDB-lite"/>
    </source>
</evidence>
<gene>
    <name evidence="2" type="ORF">Tco_0682793</name>
</gene>
<comment type="caution">
    <text evidence="2">The sequence shown here is derived from an EMBL/GenBank/DDBJ whole genome shotgun (WGS) entry which is preliminary data.</text>
</comment>
<accession>A0ABQ4XTK2</accession>
<reference evidence="2" key="2">
    <citation type="submission" date="2022-01" db="EMBL/GenBank/DDBJ databases">
        <authorList>
            <person name="Yamashiro T."/>
            <person name="Shiraishi A."/>
            <person name="Satake H."/>
            <person name="Nakayama K."/>
        </authorList>
    </citation>
    <scope>NUCLEOTIDE SEQUENCE</scope>
</reference>
<feature type="compositionally biased region" description="Acidic residues" evidence="1">
    <location>
        <begin position="474"/>
        <end position="484"/>
    </location>
</feature>
<organism evidence="2 3">
    <name type="scientific">Tanacetum coccineum</name>
    <dbReference type="NCBI Taxonomy" id="301880"/>
    <lineage>
        <taxon>Eukaryota</taxon>
        <taxon>Viridiplantae</taxon>
        <taxon>Streptophyta</taxon>
        <taxon>Embryophyta</taxon>
        <taxon>Tracheophyta</taxon>
        <taxon>Spermatophyta</taxon>
        <taxon>Magnoliopsida</taxon>
        <taxon>eudicotyledons</taxon>
        <taxon>Gunneridae</taxon>
        <taxon>Pentapetalae</taxon>
        <taxon>asterids</taxon>
        <taxon>campanulids</taxon>
        <taxon>Asterales</taxon>
        <taxon>Asteraceae</taxon>
        <taxon>Asteroideae</taxon>
        <taxon>Anthemideae</taxon>
        <taxon>Anthemidinae</taxon>
        <taxon>Tanacetum</taxon>
    </lineage>
</organism>